<accession>A0A1R2AR80</accession>
<evidence type="ECO:0008006" key="3">
    <source>
        <dbReference type="Google" id="ProtNLM"/>
    </source>
</evidence>
<keyword evidence="2" id="KW-1185">Reference proteome</keyword>
<evidence type="ECO:0000313" key="2">
    <source>
        <dbReference type="Proteomes" id="UP000187209"/>
    </source>
</evidence>
<name>A0A1R2AR80_9CILI</name>
<reference evidence="1 2" key="1">
    <citation type="submission" date="2016-11" db="EMBL/GenBank/DDBJ databases">
        <title>The macronuclear genome of Stentor coeruleus: a giant cell with tiny introns.</title>
        <authorList>
            <person name="Slabodnick M."/>
            <person name="Ruby J.G."/>
            <person name="Reiff S.B."/>
            <person name="Swart E.C."/>
            <person name="Gosai S."/>
            <person name="Prabakaran S."/>
            <person name="Witkowska E."/>
            <person name="Larue G.E."/>
            <person name="Fisher S."/>
            <person name="Freeman R.M."/>
            <person name="Gunawardena J."/>
            <person name="Chu W."/>
            <person name="Stover N.A."/>
            <person name="Gregory B.D."/>
            <person name="Nowacki M."/>
            <person name="Derisi J."/>
            <person name="Roy S.W."/>
            <person name="Marshall W.F."/>
            <person name="Sood P."/>
        </authorList>
    </citation>
    <scope>NUCLEOTIDE SEQUENCE [LARGE SCALE GENOMIC DNA]</scope>
    <source>
        <strain evidence="1">WM001</strain>
    </source>
</reference>
<dbReference type="Proteomes" id="UP000187209">
    <property type="component" value="Unassembled WGS sequence"/>
</dbReference>
<proteinExistence type="predicted"/>
<dbReference type="EMBL" id="MPUH01001585">
    <property type="protein sequence ID" value="OMJ67002.1"/>
    <property type="molecule type" value="Genomic_DNA"/>
</dbReference>
<organism evidence="1 2">
    <name type="scientific">Stentor coeruleus</name>
    <dbReference type="NCBI Taxonomy" id="5963"/>
    <lineage>
        <taxon>Eukaryota</taxon>
        <taxon>Sar</taxon>
        <taxon>Alveolata</taxon>
        <taxon>Ciliophora</taxon>
        <taxon>Postciliodesmatophora</taxon>
        <taxon>Heterotrichea</taxon>
        <taxon>Heterotrichida</taxon>
        <taxon>Stentoridae</taxon>
        <taxon>Stentor</taxon>
    </lineage>
</organism>
<gene>
    <name evidence="1" type="ORF">SteCoe_35960</name>
</gene>
<sequence>MENIGTLRDFLGSAEEYTSKFASFTNESYDNTVESRNNTPSPYHMKFRKMHNYNFSLLKNNYHIALADKTKESSQPTLVKPKIKTCSLTDNKSSITTRPQTYTPDYSRVKSKVNSIRKQNEKNYSKPKASFYDKVRNEILLKKGQIILRTMNQTMRSDEKEVSINKPKSDAGFIRLAERMKRIKNEPKIFSQKKNSQDLSIVVQKSNYAKKKNAMISQTKWLKNHGSLDKQSFSPIAKQIMEMLDPLGYNEICVNEFISFLIEIGLPLPVKAIKYAIKLVLRIKDNKNKTLKEEHILALCRGDKRSCHILMIINQEIAKNFNKSIDDVTSVDQEGIICSWWKNFGCSEKKIVQCIFVYDFLVKMTMFAEACDARKFVLDVCKDGGFLDYTQFRSLFARALIKHLLNNINKKFTEEDWENPYFTYSYKLCQLKKQLILAGIKYPIPNISSEEGTLVLRAIESMEFFFNGPKKKVTYEEFKKIWLNDTGITLDTKNIERSDFTTFNSQKKLAVFYTNPEKISLFDDEFYREELQNTLRINAIKTEKKQLLDKVKKSNLGYLLYEKLARGAIFKSVYKRILKPINKDEVRCANQTVILDNFQKIINTIIE</sequence>
<dbReference type="AlphaFoldDB" id="A0A1R2AR80"/>
<protein>
    <recommendedName>
        <fullName evidence="3">EF-hand domain-containing protein</fullName>
    </recommendedName>
</protein>
<evidence type="ECO:0000313" key="1">
    <source>
        <dbReference type="EMBL" id="OMJ67002.1"/>
    </source>
</evidence>
<comment type="caution">
    <text evidence="1">The sequence shown here is derived from an EMBL/GenBank/DDBJ whole genome shotgun (WGS) entry which is preliminary data.</text>
</comment>
<dbReference type="OrthoDB" id="326222at2759"/>